<dbReference type="GO" id="GO:0052693">
    <property type="term" value="F:epoxyqueuosine reductase activity"/>
    <property type="evidence" value="ECO:0007669"/>
    <property type="project" value="UniProtKB-UniRule"/>
</dbReference>
<feature type="binding site" evidence="9">
    <location>
        <position position="240"/>
    </location>
    <ligand>
        <name>[4Fe-4S] cluster</name>
        <dbReference type="ChEBI" id="CHEBI:49883"/>
        <label>2</label>
    </ligand>
</feature>
<dbReference type="PANTHER" id="PTHR30002">
    <property type="entry name" value="EPOXYQUEUOSINE REDUCTASE"/>
    <property type="match status" value="1"/>
</dbReference>
<feature type="binding site" evidence="9">
    <location>
        <begin position="240"/>
        <end position="241"/>
    </location>
    <ligand>
        <name>cob(II)alamin</name>
        <dbReference type="ChEBI" id="CHEBI:16304"/>
    </ligand>
</feature>
<keyword evidence="2 9" id="KW-0963">Cytoplasm</keyword>
<comment type="pathway">
    <text evidence="9">tRNA modification; tRNA-queuosine biosynthesis.</text>
</comment>
<dbReference type="GO" id="GO:0046872">
    <property type="term" value="F:metal ion binding"/>
    <property type="evidence" value="ECO:0007669"/>
    <property type="project" value="UniProtKB-KW"/>
</dbReference>
<protein>
    <recommendedName>
        <fullName evidence="9">Epoxyqueuosine reductase</fullName>
        <ecNumber evidence="9">1.17.99.6</ecNumber>
    </recommendedName>
    <alternativeName>
        <fullName evidence="9">Queuosine biosynthesis protein QueG</fullName>
    </alternativeName>
</protein>
<evidence type="ECO:0000256" key="4">
    <source>
        <dbReference type="ARBA" id="ARBA00022723"/>
    </source>
</evidence>
<comment type="subunit">
    <text evidence="9">Monomer.</text>
</comment>
<keyword evidence="7 9" id="KW-0408">Iron</keyword>
<feature type="binding site" evidence="9">
    <location>
        <position position="192"/>
    </location>
    <ligand>
        <name>[4Fe-4S] cluster</name>
        <dbReference type="ChEBI" id="CHEBI:49883"/>
        <label>1</label>
    </ligand>
</feature>
<feature type="binding site" evidence="9">
    <location>
        <position position="156"/>
    </location>
    <ligand>
        <name>cob(II)alamin</name>
        <dbReference type="ChEBI" id="CHEBI:16304"/>
    </ligand>
</feature>
<comment type="cofactor">
    <cofactor evidence="9">
        <name>cob(II)alamin</name>
        <dbReference type="ChEBI" id="CHEBI:16304"/>
    </cofactor>
</comment>
<dbReference type="HAMAP" id="MF_00916">
    <property type="entry name" value="QueG"/>
    <property type="match status" value="1"/>
</dbReference>
<gene>
    <name evidence="9 11" type="primary">queG</name>
    <name evidence="11" type="ORF">E4021_07890</name>
</gene>
<dbReference type="InterPro" id="IPR004453">
    <property type="entry name" value="QueG"/>
</dbReference>
<dbReference type="GO" id="GO:0031419">
    <property type="term" value="F:cobalamin binding"/>
    <property type="evidence" value="ECO:0007669"/>
    <property type="project" value="UniProtKB-KW"/>
</dbReference>
<name>A0A4S4NQK2_9BACT</name>
<keyword evidence="6 9" id="KW-0560">Oxidoreductase</keyword>
<dbReference type="InterPro" id="IPR017900">
    <property type="entry name" value="4Fe4S_Fe_S_CS"/>
</dbReference>
<feature type="domain" description="4Fe-4S ferredoxin-type" evidence="10">
    <location>
        <begin position="174"/>
        <end position="206"/>
    </location>
</feature>
<feature type="binding site" evidence="9">
    <location>
        <position position="213"/>
    </location>
    <ligand>
        <name>[4Fe-4S] cluster</name>
        <dbReference type="ChEBI" id="CHEBI:49883"/>
        <label>2</label>
    </ligand>
</feature>
<dbReference type="GO" id="GO:0005737">
    <property type="term" value="C:cytoplasm"/>
    <property type="evidence" value="ECO:0007669"/>
    <property type="project" value="UniProtKB-SubCell"/>
</dbReference>
<evidence type="ECO:0000256" key="6">
    <source>
        <dbReference type="ARBA" id="ARBA00023002"/>
    </source>
</evidence>
<dbReference type="AlphaFoldDB" id="A0A4S4NQK2"/>
<dbReference type="GO" id="GO:0008616">
    <property type="term" value="P:tRNA queuosine(34) biosynthetic process"/>
    <property type="evidence" value="ECO:0007669"/>
    <property type="project" value="UniProtKB-UniRule"/>
</dbReference>
<keyword evidence="1 9" id="KW-0004">4Fe-4S</keyword>
<keyword evidence="4 9" id="KW-0479">Metal-binding</keyword>
<dbReference type="RefSeq" id="WP_136458098.1">
    <property type="nucleotide sequence ID" value="NZ_SRSF01000002.1"/>
</dbReference>
<feature type="binding site" evidence="9">
    <location>
        <position position="243"/>
    </location>
    <ligand>
        <name>[4Fe-4S] cluster</name>
        <dbReference type="ChEBI" id="CHEBI:49883"/>
        <label>2</label>
    </ligand>
</feature>
<proteinExistence type="inferred from homology"/>
<comment type="catalytic activity">
    <reaction evidence="9">
        <text>epoxyqueuosine(34) in tRNA + AH2 = queuosine(34) in tRNA + A + H2O</text>
        <dbReference type="Rhea" id="RHEA:32159"/>
        <dbReference type="Rhea" id="RHEA-COMP:18571"/>
        <dbReference type="Rhea" id="RHEA-COMP:18582"/>
        <dbReference type="ChEBI" id="CHEBI:13193"/>
        <dbReference type="ChEBI" id="CHEBI:15377"/>
        <dbReference type="ChEBI" id="CHEBI:17499"/>
        <dbReference type="ChEBI" id="CHEBI:194431"/>
        <dbReference type="ChEBI" id="CHEBI:194443"/>
        <dbReference type="EC" id="1.17.99.6"/>
    </reaction>
</comment>
<feature type="binding site" evidence="9">
    <location>
        <position position="215"/>
    </location>
    <ligand>
        <name>cob(II)alamin</name>
        <dbReference type="ChEBI" id="CHEBI:16304"/>
    </ligand>
</feature>
<dbReference type="NCBIfam" id="TIGR00276">
    <property type="entry name" value="tRNA epoxyqueuosine(34) reductase QueG"/>
    <property type="match status" value="1"/>
</dbReference>
<evidence type="ECO:0000256" key="9">
    <source>
        <dbReference type="HAMAP-Rule" id="MF_00916"/>
    </source>
</evidence>
<dbReference type="Proteomes" id="UP000308528">
    <property type="component" value="Unassembled WGS sequence"/>
</dbReference>
<reference evidence="11 12" key="1">
    <citation type="submission" date="2019-04" db="EMBL/GenBank/DDBJ databases">
        <title>Lewinella litorea sp. nov., isolated from a marine sand.</title>
        <authorList>
            <person name="Yoon J.-H."/>
        </authorList>
    </citation>
    <scope>NUCLEOTIDE SEQUENCE [LARGE SCALE GENOMIC DNA]</scope>
    <source>
        <strain evidence="11 12">HSMS-39</strain>
    </source>
</reference>
<feature type="active site" description="Proton donor" evidence="9">
    <location>
        <position position="132"/>
    </location>
</feature>
<feature type="binding site" evidence="9">
    <location>
        <position position="196"/>
    </location>
    <ligand>
        <name>[4Fe-4S] cluster</name>
        <dbReference type="ChEBI" id="CHEBI:49883"/>
        <label>2</label>
    </ligand>
</feature>
<dbReference type="InterPro" id="IPR013542">
    <property type="entry name" value="QueG_DUF1730"/>
</dbReference>
<dbReference type="InterPro" id="IPR017896">
    <property type="entry name" value="4Fe4S_Fe-S-bd"/>
</dbReference>
<dbReference type="PANTHER" id="PTHR30002:SF4">
    <property type="entry name" value="EPOXYQUEUOSINE REDUCTASE"/>
    <property type="match status" value="1"/>
</dbReference>
<evidence type="ECO:0000256" key="7">
    <source>
        <dbReference type="ARBA" id="ARBA00023004"/>
    </source>
</evidence>
<dbReference type="UniPathway" id="UPA00392"/>
<evidence type="ECO:0000313" key="11">
    <source>
        <dbReference type="EMBL" id="THH40641.1"/>
    </source>
</evidence>
<feature type="binding site" evidence="9">
    <location>
        <position position="150"/>
    </location>
    <ligand>
        <name>cob(II)alamin</name>
        <dbReference type="ChEBI" id="CHEBI:16304"/>
    </ligand>
</feature>
<keyword evidence="3 9" id="KW-0819">tRNA processing</keyword>
<comment type="caution">
    <text evidence="9">Lacks conserved residue(s) required for the propagation of feature annotation.</text>
</comment>
<feature type="binding site" evidence="9">
    <location>
        <position position="167"/>
    </location>
    <ligand>
        <name>cob(II)alamin</name>
        <dbReference type="ChEBI" id="CHEBI:16304"/>
    </ligand>
</feature>
<dbReference type="GO" id="GO:0051539">
    <property type="term" value="F:4 iron, 4 sulfur cluster binding"/>
    <property type="evidence" value="ECO:0007669"/>
    <property type="project" value="UniProtKB-KW"/>
</dbReference>
<keyword evidence="8 9" id="KW-0411">Iron-sulfur</keyword>
<comment type="function">
    <text evidence="9">Catalyzes the conversion of epoxyqueuosine (oQ) to queuosine (Q), which is a hypermodified base found in the wobble positions of tRNA(Asp), tRNA(Asn), tRNA(His) and tRNA(Tyr).</text>
</comment>
<comment type="similarity">
    <text evidence="9">Belongs to the QueG family.</text>
</comment>
<comment type="cofactor">
    <cofactor evidence="9">
        <name>[4Fe-4S] cluster</name>
        <dbReference type="ChEBI" id="CHEBI:49883"/>
    </cofactor>
    <text evidence="9">Binds 2 [4Fe-4S] clusters per monomer.</text>
</comment>
<evidence type="ECO:0000256" key="3">
    <source>
        <dbReference type="ARBA" id="ARBA00022694"/>
    </source>
</evidence>
<evidence type="ECO:0000256" key="8">
    <source>
        <dbReference type="ARBA" id="ARBA00023014"/>
    </source>
</evidence>
<evidence type="ECO:0000313" key="12">
    <source>
        <dbReference type="Proteomes" id="UP000308528"/>
    </source>
</evidence>
<feature type="binding site" evidence="9">
    <location>
        <position position="247"/>
    </location>
    <ligand>
        <name>[4Fe-4S] cluster</name>
        <dbReference type="ChEBI" id="CHEBI:49883"/>
        <label>1</label>
    </ligand>
</feature>
<accession>A0A4S4NQK2</accession>
<dbReference type="PROSITE" id="PS51379">
    <property type="entry name" value="4FE4S_FER_2"/>
    <property type="match status" value="1"/>
</dbReference>
<dbReference type="EC" id="1.17.99.6" evidence="9"/>
<evidence type="ECO:0000256" key="5">
    <source>
        <dbReference type="ARBA" id="ARBA00022785"/>
    </source>
</evidence>
<keyword evidence="9" id="KW-0846">Cobalamin</keyword>
<evidence type="ECO:0000256" key="1">
    <source>
        <dbReference type="ARBA" id="ARBA00022485"/>
    </source>
</evidence>
<dbReference type="PROSITE" id="PS00198">
    <property type="entry name" value="4FE4S_FER_1"/>
    <property type="match status" value="1"/>
</dbReference>
<keyword evidence="12" id="KW-1185">Reference proteome</keyword>
<organism evidence="11 12">
    <name type="scientific">Neolewinella litorea</name>
    <dbReference type="NCBI Taxonomy" id="2562452"/>
    <lineage>
        <taxon>Bacteria</taxon>
        <taxon>Pseudomonadati</taxon>
        <taxon>Bacteroidota</taxon>
        <taxon>Saprospiria</taxon>
        <taxon>Saprospirales</taxon>
        <taxon>Lewinellaceae</taxon>
        <taxon>Neolewinella</taxon>
    </lineage>
</organism>
<dbReference type="EMBL" id="SRSF01000002">
    <property type="protein sequence ID" value="THH40641.1"/>
    <property type="molecule type" value="Genomic_DNA"/>
</dbReference>
<sequence length="317" mass="35697">MNPTQLATLIKTTAYELGFGFVGIARAERMEPEERRLEAWLNAGYHGTMHWMENHFDKRVDPTKLVPGARSVVSLLYNYFPADDTPSREAPKLARYAYGEDYHRVVRAKLRELVARLEDTLGAPIDGRVFVDSAPVLERDWAARAGTGWTGKNTLLLNPRAGSYFFLAELISDLAPATDAGIRDHCGTCTRCIEACPTGAISPSGYVVDGSKCISYLTIELREAIPEEFAGRMEGWAFGCDICQEVCPWNRFSEPHREPAFEPHPDLPGMGEREWKEMTEEVFRRVFQKSAVKRTKFSGLRRNIDFLEAKPEGDTEA</sequence>
<keyword evidence="5 9" id="KW-0671">Queuosine biosynthesis</keyword>
<dbReference type="Pfam" id="PF08331">
    <property type="entry name" value="QueG_DUF1730"/>
    <property type="match status" value="1"/>
</dbReference>
<feature type="binding site" evidence="9">
    <location>
        <position position="189"/>
    </location>
    <ligand>
        <name>[4Fe-4S] cluster</name>
        <dbReference type="ChEBI" id="CHEBI:49883"/>
        <label>1</label>
    </ligand>
</feature>
<evidence type="ECO:0000259" key="10">
    <source>
        <dbReference type="PROSITE" id="PS51379"/>
    </source>
</evidence>
<dbReference type="SUPFAM" id="SSF46548">
    <property type="entry name" value="alpha-helical ferredoxin"/>
    <property type="match status" value="1"/>
</dbReference>
<comment type="caution">
    <text evidence="11">The sequence shown here is derived from an EMBL/GenBank/DDBJ whole genome shotgun (WGS) entry which is preliminary data.</text>
</comment>
<keyword evidence="9" id="KW-0170">Cobalt</keyword>
<feature type="binding site" evidence="9">
    <location>
        <position position="186"/>
    </location>
    <ligand>
        <name>[4Fe-4S] cluster</name>
        <dbReference type="ChEBI" id="CHEBI:49883"/>
        <label>1</label>
    </ligand>
</feature>
<feature type="binding site" evidence="9">
    <location>
        <position position="132"/>
    </location>
    <ligand>
        <name>cob(II)alamin</name>
        <dbReference type="ChEBI" id="CHEBI:16304"/>
    </ligand>
</feature>
<feature type="binding site" evidence="9">
    <location>
        <position position="59"/>
    </location>
    <ligand>
        <name>cob(II)alamin</name>
        <dbReference type="ChEBI" id="CHEBI:16304"/>
    </ligand>
</feature>
<feature type="binding site" evidence="9">
    <location>
        <position position="153"/>
    </location>
    <ligand>
        <name>cob(II)alamin</name>
        <dbReference type="ChEBI" id="CHEBI:16304"/>
    </ligand>
</feature>
<comment type="subcellular location">
    <subcellularLocation>
        <location evidence="9">Cytoplasm</location>
    </subcellularLocation>
</comment>
<evidence type="ECO:0000256" key="2">
    <source>
        <dbReference type="ARBA" id="ARBA00022490"/>
    </source>
</evidence>
<dbReference type="Gene3D" id="3.30.70.20">
    <property type="match status" value="1"/>
</dbReference>
<dbReference type="Pfam" id="PF13484">
    <property type="entry name" value="Fer4_16"/>
    <property type="match status" value="1"/>
</dbReference>
<dbReference type="OrthoDB" id="9784571at2"/>